<keyword evidence="2" id="KW-0472">Membrane</keyword>
<dbReference type="Proteomes" id="UP000093737">
    <property type="component" value="Unassembled WGS sequence"/>
</dbReference>
<feature type="compositionally biased region" description="Low complexity" evidence="1">
    <location>
        <begin position="294"/>
        <end position="306"/>
    </location>
</feature>
<proteinExistence type="predicted"/>
<keyword evidence="2" id="KW-1133">Transmembrane helix</keyword>
<comment type="caution">
    <text evidence="3">The sequence shown here is derived from an EMBL/GenBank/DDBJ whole genome shotgun (WGS) entry which is preliminary data.</text>
</comment>
<evidence type="ECO:0000256" key="2">
    <source>
        <dbReference type="SAM" id="Phobius"/>
    </source>
</evidence>
<organism evidence="3 4">
    <name type="scientific">Rhizobium loti</name>
    <name type="common">Mesorhizobium loti</name>
    <dbReference type="NCBI Taxonomy" id="381"/>
    <lineage>
        <taxon>Bacteria</taxon>
        <taxon>Pseudomonadati</taxon>
        <taxon>Pseudomonadota</taxon>
        <taxon>Alphaproteobacteria</taxon>
        <taxon>Hyphomicrobiales</taxon>
        <taxon>Phyllobacteriaceae</taxon>
        <taxon>Mesorhizobium</taxon>
    </lineage>
</organism>
<name>A0A6M7U0H8_RHILI</name>
<evidence type="ECO:0000313" key="4">
    <source>
        <dbReference type="Proteomes" id="UP000093737"/>
    </source>
</evidence>
<keyword evidence="2" id="KW-0812">Transmembrane</keyword>
<feature type="compositionally biased region" description="Low complexity" evidence="1">
    <location>
        <begin position="244"/>
        <end position="264"/>
    </location>
</feature>
<evidence type="ECO:0000313" key="3">
    <source>
        <dbReference type="EMBL" id="OBQ65817.1"/>
    </source>
</evidence>
<feature type="compositionally biased region" description="Low complexity" evidence="1">
    <location>
        <begin position="314"/>
        <end position="355"/>
    </location>
</feature>
<gene>
    <name evidence="3" type="ORF">A8145_16895</name>
</gene>
<dbReference type="AlphaFoldDB" id="A0A6M7U0H8"/>
<feature type="compositionally biased region" description="Pro residues" evidence="1">
    <location>
        <begin position="108"/>
        <end position="129"/>
    </location>
</feature>
<protein>
    <submittedName>
        <fullName evidence="3">Uncharacterized protein</fullName>
    </submittedName>
</protein>
<feature type="compositionally biased region" description="Gly residues" evidence="1">
    <location>
        <begin position="280"/>
        <end position="289"/>
    </location>
</feature>
<dbReference type="EMBL" id="LYTK01000012">
    <property type="protein sequence ID" value="OBQ65817.1"/>
    <property type="molecule type" value="Genomic_DNA"/>
</dbReference>
<feature type="region of interest" description="Disordered" evidence="1">
    <location>
        <begin position="83"/>
        <end position="163"/>
    </location>
</feature>
<dbReference type="RefSeq" id="WP_056575497.1">
    <property type="nucleotide sequence ID" value="NZ_CP033334.1"/>
</dbReference>
<feature type="region of interest" description="Disordered" evidence="1">
    <location>
        <begin position="238"/>
        <end position="378"/>
    </location>
</feature>
<accession>A0A6M7U0H8</accession>
<sequence>MADFVAILKKALDKHGDETPEKRTRIYDSVRTMLAKKLADYSPPPAAEAINMQKRSLEDAIAVVERDYAKSVPETDPLAELEHIFSSIDRNKNQPSHTRQPVKAEPVWPAPPAPPAAKPEPYRPAPPPAAKAEPSWQKPTPVQPAAPNLADHALPGMDADQDDDRADVFANDEEPEAGDTFQRLRPAERKRSYGGLIAAVVALLVVAGGGYGIWLNKGAFSRMLGLDGGKVVAKTEPVKPAPAKPASDAAATPPAPAAGAEGTKFTQRLTPEGGETDPGPAGGQSGIGEGESVAALTTPPSATTAPAAPPPVTGAPAAAAPAAAAPAATTPAPGAAPATPPANGTAPAAPADAAATPPPAPAGATPAAPAAAPATEASVPVGQKAIFYEERTSTAQGSAEPGSIVWSLVQESPGGDLPPEPAIRAEATIPGKDIQLRMTIRRNTDQTLPASHIIEMIFLTPDGFEGGGVDNILRVAMKSSEQDAGSPLIGIPAKIADGFFLVALNDTKADEDANMTLLRGQDWIDVPVVYKTGRRALLTMEKGIPGEKVFDEAIKAWQAKTAG</sequence>
<feature type="transmembrane region" description="Helical" evidence="2">
    <location>
        <begin position="193"/>
        <end position="214"/>
    </location>
</feature>
<evidence type="ECO:0000256" key="1">
    <source>
        <dbReference type="SAM" id="MobiDB-lite"/>
    </source>
</evidence>
<feature type="compositionally biased region" description="Low complexity" evidence="1">
    <location>
        <begin position="362"/>
        <end position="377"/>
    </location>
</feature>
<reference evidence="3 4" key="1">
    <citation type="submission" date="2016-05" db="EMBL/GenBank/DDBJ databases">
        <authorList>
            <person name="Ramsay J.P."/>
        </authorList>
    </citation>
    <scope>NUCLEOTIDE SEQUENCE [LARGE SCALE GENOMIC DNA]</scope>
    <source>
        <strain evidence="3 4">NZP2042</strain>
    </source>
</reference>